<gene>
    <name evidence="1" type="ORF">GSOID_T00014539001</name>
</gene>
<organism evidence="1">
    <name type="scientific">Oikopleura dioica</name>
    <name type="common">Tunicate</name>
    <dbReference type="NCBI Taxonomy" id="34765"/>
    <lineage>
        <taxon>Eukaryota</taxon>
        <taxon>Metazoa</taxon>
        <taxon>Chordata</taxon>
        <taxon>Tunicata</taxon>
        <taxon>Appendicularia</taxon>
        <taxon>Copelata</taxon>
        <taxon>Oikopleuridae</taxon>
        <taxon>Oikopleura</taxon>
    </lineage>
</organism>
<sequence length="206" mass="24312">MNYAVCSFDVEYPEDRSFLFRFRPTSFYPTGIQSDHWKLKFDKETPESPVYIFGLERKNEKTKPYKANIRQTSTDGKHVDIKVKSKLEGNWQLIRFVPTAGFKETRFFDFGISALVCAMGLNLSSYSIRGYKNFEERFQSKIDEVIDEKFHASFKCGGPSHELELKYELSILTFDLEKFPEYGYSWSFRKRFNKIIKRKLAISFLC</sequence>
<dbReference type="AlphaFoldDB" id="E4XLF3"/>
<protein>
    <submittedName>
        <fullName evidence="1">Uncharacterized protein</fullName>
    </submittedName>
</protein>
<evidence type="ECO:0000313" key="1">
    <source>
        <dbReference type="EMBL" id="CBY19697.1"/>
    </source>
</evidence>
<name>E4XLF3_OIKDI</name>
<accession>E4XLF3</accession>
<dbReference type="EMBL" id="FN653070">
    <property type="protein sequence ID" value="CBY19697.1"/>
    <property type="molecule type" value="Genomic_DNA"/>
</dbReference>
<evidence type="ECO:0000313" key="2">
    <source>
        <dbReference type="Proteomes" id="UP000001307"/>
    </source>
</evidence>
<proteinExistence type="predicted"/>
<reference evidence="1" key="1">
    <citation type="journal article" date="2010" name="Science">
        <title>Plasticity of animal genome architecture unmasked by rapid evolution of a pelagic tunicate.</title>
        <authorList>
            <person name="Denoeud F."/>
            <person name="Henriet S."/>
            <person name="Mungpakdee S."/>
            <person name="Aury J.M."/>
            <person name="Da Silva C."/>
            <person name="Brinkmann H."/>
            <person name="Mikhaleva J."/>
            <person name="Olsen L.C."/>
            <person name="Jubin C."/>
            <person name="Canestro C."/>
            <person name="Bouquet J.M."/>
            <person name="Danks G."/>
            <person name="Poulain J."/>
            <person name="Campsteijn C."/>
            <person name="Adamski M."/>
            <person name="Cross I."/>
            <person name="Yadetie F."/>
            <person name="Muffato M."/>
            <person name="Louis A."/>
            <person name="Butcher S."/>
            <person name="Tsagkogeorga G."/>
            <person name="Konrad A."/>
            <person name="Singh S."/>
            <person name="Jensen M.F."/>
            <person name="Cong E.H."/>
            <person name="Eikeseth-Otteraa H."/>
            <person name="Noel B."/>
            <person name="Anthouard V."/>
            <person name="Porcel B.M."/>
            <person name="Kachouri-Lafond R."/>
            <person name="Nishino A."/>
            <person name="Ugolini M."/>
            <person name="Chourrout P."/>
            <person name="Nishida H."/>
            <person name="Aasland R."/>
            <person name="Huzurbazar S."/>
            <person name="Westhof E."/>
            <person name="Delsuc F."/>
            <person name="Lehrach H."/>
            <person name="Reinhardt R."/>
            <person name="Weissenbach J."/>
            <person name="Roy S.W."/>
            <person name="Artiguenave F."/>
            <person name="Postlethwait J.H."/>
            <person name="Manak J.R."/>
            <person name="Thompson E.M."/>
            <person name="Jaillon O."/>
            <person name="Du Pasquier L."/>
            <person name="Boudinot P."/>
            <person name="Liberles D.A."/>
            <person name="Volff J.N."/>
            <person name="Philippe H."/>
            <person name="Lenhard B."/>
            <person name="Roest Crollius H."/>
            <person name="Wincker P."/>
            <person name="Chourrout D."/>
        </authorList>
    </citation>
    <scope>NUCLEOTIDE SEQUENCE [LARGE SCALE GENOMIC DNA]</scope>
</reference>
<dbReference type="InParanoid" id="E4XLF3"/>
<keyword evidence="2" id="KW-1185">Reference proteome</keyword>
<dbReference type="Proteomes" id="UP000001307">
    <property type="component" value="Unassembled WGS sequence"/>
</dbReference>